<organism evidence="2">
    <name type="scientific">Aphanomyces astaci</name>
    <name type="common">Crayfish plague agent</name>
    <dbReference type="NCBI Taxonomy" id="112090"/>
    <lineage>
        <taxon>Eukaryota</taxon>
        <taxon>Sar</taxon>
        <taxon>Stramenopiles</taxon>
        <taxon>Oomycota</taxon>
        <taxon>Saprolegniomycetes</taxon>
        <taxon>Saprolegniales</taxon>
        <taxon>Verrucalvaceae</taxon>
        <taxon>Aphanomyces</taxon>
    </lineage>
</organism>
<dbReference type="InterPro" id="IPR011009">
    <property type="entry name" value="Kinase-like_dom_sf"/>
</dbReference>
<sequence>MVRCHGRVSRGGAMSVQPSNVADQRTAVPRHQDDHYRECGDCPVRFAFDLRRVVSRRRRLSIVWTAPERLSDDESSGDRRCKADVYALGILLSSLDRWAMPEEVEWFTPTFPDALRVLITKCLHLFPHDRPSAMVVACQLRRQVARDAA</sequence>
<dbReference type="SUPFAM" id="SSF56112">
    <property type="entry name" value="Protein kinase-like (PK-like)"/>
    <property type="match status" value="1"/>
</dbReference>
<dbReference type="RefSeq" id="XP_009826754.1">
    <property type="nucleotide sequence ID" value="XM_009828452.1"/>
</dbReference>
<name>W4GWB9_APHAT</name>
<dbReference type="Gene3D" id="1.10.510.10">
    <property type="entry name" value="Transferase(Phosphotransferase) domain 1"/>
    <property type="match status" value="1"/>
</dbReference>
<dbReference type="VEuPathDB" id="FungiDB:H257_04075"/>
<gene>
    <name evidence="2" type="ORF">H257_04075</name>
</gene>
<dbReference type="OrthoDB" id="72369at2759"/>
<dbReference type="RefSeq" id="XP_009826753.1">
    <property type="nucleotide sequence ID" value="XM_009828451.1"/>
</dbReference>
<evidence type="ECO:0000256" key="1">
    <source>
        <dbReference type="SAM" id="MobiDB-lite"/>
    </source>
</evidence>
<dbReference type="RefSeq" id="XP_009826752.1">
    <property type="nucleotide sequence ID" value="XM_009828450.1"/>
</dbReference>
<dbReference type="EMBL" id="KI913120">
    <property type="protein sequence ID" value="ETV83322.1"/>
    <property type="molecule type" value="Genomic_DNA"/>
</dbReference>
<proteinExistence type="predicted"/>
<dbReference type="EMBL" id="KI913120">
    <property type="protein sequence ID" value="ETV83324.1"/>
    <property type="molecule type" value="Genomic_DNA"/>
</dbReference>
<dbReference type="AlphaFoldDB" id="W4GWB9"/>
<evidence type="ECO:0000313" key="2">
    <source>
        <dbReference type="EMBL" id="ETV83324.1"/>
    </source>
</evidence>
<dbReference type="EMBL" id="KI913120">
    <property type="protein sequence ID" value="ETV83323.1"/>
    <property type="molecule type" value="Genomic_DNA"/>
</dbReference>
<dbReference type="GeneID" id="20806071"/>
<reference evidence="2" key="1">
    <citation type="submission" date="2013-12" db="EMBL/GenBank/DDBJ databases">
        <title>The Genome Sequence of Aphanomyces astaci APO3.</title>
        <authorList>
            <consortium name="The Broad Institute Genomics Platform"/>
            <person name="Russ C."/>
            <person name="Tyler B."/>
            <person name="van West P."/>
            <person name="Dieguez-Uribeondo J."/>
            <person name="Young S.K."/>
            <person name="Zeng Q."/>
            <person name="Gargeya S."/>
            <person name="Fitzgerald M."/>
            <person name="Abouelleil A."/>
            <person name="Alvarado L."/>
            <person name="Chapman S.B."/>
            <person name="Gainer-Dewar J."/>
            <person name="Goldberg J."/>
            <person name="Griggs A."/>
            <person name="Gujja S."/>
            <person name="Hansen M."/>
            <person name="Howarth C."/>
            <person name="Imamovic A."/>
            <person name="Ireland A."/>
            <person name="Larimer J."/>
            <person name="McCowan C."/>
            <person name="Murphy C."/>
            <person name="Pearson M."/>
            <person name="Poon T.W."/>
            <person name="Priest M."/>
            <person name="Roberts A."/>
            <person name="Saif S."/>
            <person name="Shea T."/>
            <person name="Sykes S."/>
            <person name="Wortman J."/>
            <person name="Nusbaum C."/>
            <person name="Birren B."/>
        </authorList>
    </citation>
    <scope>NUCLEOTIDE SEQUENCE [LARGE SCALE GENOMIC DNA]</scope>
    <source>
        <strain evidence="2">APO3</strain>
    </source>
</reference>
<feature type="region of interest" description="Disordered" evidence="1">
    <location>
        <begin position="1"/>
        <end position="29"/>
    </location>
</feature>
<protein>
    <recommendedName>
        <fullName evidence="3">Protein kinase domain-containing protein</fullName>
    </recommendedName>
</protein>
<evidence type="ECO:0008006" key="3">
    <source>
        <dbReference type="Google" id="ProtNLM"/>
    </source>
</evidence>
<accession>W4GWB9</accession>